<dbReference type="InterPro" id="IPR011335">
    <property type="entry name" value="Restrct_endonuc-II-like"/>
</dbReference>
<dbReference type="EMBL" id="PEXX01000009">
    <property type="protein sequence ID" value="PIU10937.1"/>
    <property type="molecule type" value="Genomic_DNA"/>
</dbReference>
<reference evidence="3" key="1">
    <citation type="submission" date="2017-09" db="EMBL/GenBank/DDBJ databases">
        <title>Depth-based differentiation of microbial function through sediment-hosted aquifers and enrichment of novel symbionts in the deep terrestrial subsurface.</title>
        <authorList>
            <person name="Probst A.J."/>
            <person name="Ladd B."/>
            <person name="Jarett J.K."/>
            <person name="Geller-Mcgrath D.E."/>
            <person name="Sieber C.M.K."/>
            <person name="Emerson J.B."/>
            <person name="Anantharaman K."/>
            <person name="Thomas B.C."/>
            <person name="Malmstrom R."/>
            <person name="Stieglmeier M."/>
            <person name="Klingl A."/>
            <person name="Woyke T."/>
            <person name="Ryan C.M."/>
            <person name="Banfield J.F."/>
        </authorList>
    </citation>
    <scope>NUCLEOTIDE SEQUENCE [LARGE SCALE GENOMIC DNA]</scope>
</reference>
<dbReference type="SUPFAM" id="SSF52980">
    <property type="entry name" value="Restriction endonuclease-like"/>
    <property type="match status" value="1"/>
</dbReference>
<feature type="domain" description="Restriction endonuclease type II-like" evidence="1">
    <location>
        <begin position="143"/>
        <end position="237"/>
    </location>
</feature>
<sequence length="246" mass="28825">MRKNQSREKIVLVGALKDRRDLEILFKEKWYRIPVIYAPKRQFNYLAFYQPVSFDRKGKQIQYFARVLGYQIIKRKNLLPAELNHPRAEDDYFQVRIGKMKKLALPIRNIRPRRISFGFTTLSHLLESKDILQLYNVPPTEEIVENGLKQFGIQAIAQHYLSVDKKRFCLDFAIFCQKGKIAIECDNKKAHSSPRQQKKDKIKDNFLKGHGWKVIRLKESAVLSNLKGCLLRIQKTIQKLGGPLDN</sequence>
<evidence type="ECO:0000259" key="1">
    <source>
        <dbReference type="Pfam" id="PF18741"/>
    </source>
</evidence>
<organism evidence="2 3">
    <name type="scientific">Candidatus Kuenenbacteria bacterium CG08_land_8_20_14_0_20_37_23</name>
    <dbReference type="NCBI Taxonomy" id="1974617"/>
    <lineage>
        <taxon>Bacteria</taxon>
        <taxon>Candidatus Kueneniibacteriota</taxon>
    </lineage>
</organism>
<comment type="caution">
    <text evidence="2">The sequence shown here is derived from an EMBL/GenBank/DDBJ whole genome shotgun (WGS) entry which is preliminary data.</text>
</comment>
<accession>A0A2M6XTH2</accession>
<dbReference type="AlphaFoldDB" id="A0A2M6XTH2"/>
<evidence type="ECO:0000313" key="2">
    <source>
        <dbReference type="EMBL" id="PIU10937.1"/>
    </source>
</evidence>
<proteinExistence type="predicted"/>
<name>A0A2M6XTH2_9BACT</name>
<gene>
    <name evidence="2" type="ORF">COT27_00510</name>
</gene>
<dbReference type="InterPro" id="IPR049468">
    <property type="entry name" value="Restrct_endonuc-II-like_dom"/>
</dbReference>
<dbReference type="Proteomes" id="UP000230586">
    <property type="component" value="Unassembled WGS sequence"/>
</dbReference>
<evidence type="ECO:0000313" key="3">
    <source>
        <dbReference type="Proteomes" id="UP000230586"/>
    </source>
</evidence>
<protein>
    <recommendedName>
        <fullName evidence="1">Restriction endonuclease type II-like domain-containing protein</fullName>
    </recommendedName>
</protein>
<dbReference type="Gene3D" id="3.40.960.10">
    <property type="entry name" value="VSR Endonuclease"/>
    <property type="match status" value="1"/>
</dbReference>
<dbReference type="Pfam" id="PF18741">
    <property type="entry name" value="MTES_1575"/>
    <property type="match status" value="1"/>
</dbReference>